<dbReference type="GO" id="GO:0046872">
    <property type="term" value="F:metal ion binding"/>
    <property type="evidence" value="ECO:0007669"/>
    <property type="project" value="UniProtKB-KW"/>
</dbReference>
<comment type="caution">
    <text evidence="6">The sequence shown here is derived from an EMBL/GenBank/DDBJ whole genome shotgun (WGS) entry which is preliminary data.</text>
</comment>
<dbReference type="InterPro" id="IPR004843">
    <property type="entry name" value="Calcineurin-like_PHP"/>
</dbReference>
<sequence>MIIAQVTDTHIGYDPGAGEAEFNYLRCLAVLDAILALPSQPDMLVLSGDLADNGDPDCYARLKSAVERCPFPVYPMAGNHDARGELLRAFPEYADPNGFVQFTAACRGLRVICLDSLEEGRHGGAFCETRAAWLTAELEAHPETPTVLFIHHPPVVAGIDWMDPRPHEDWFRRFHETVAAHRQIVGIRCGHLHRPLHAMVGHIPVSVTPAVAPAVALDLSPLDFDHADARAIVTAEPPFFSLHRWHEGALVTHFQPVGDWPTLARYEDKLVPMMQGLNAERE</sequence>
<reference evidence="6 7" key="1">
    <citation type="submission" date="2014-04" db="EMBL/GenBank/DDBJ databases">
        <title>A comprehensive comparison of genomes of Erythrobacter spp. Strains.</title>
        <authorList>
            <person name="Zheng Q."/>
        </authorList>
    </citation>
    <scope>NUCLEOTIDE SEQUENCE [LARGE SCALE GENOMIC DNA]</scope>
    <source>
        <strain evidence="6 7">DSM 8509</strain>
    </source>
</reference>
<dbReference type="InterPro" id="IPR050884">
    <property type="entry name" value="CNP_phosphodiesterase-III"/>
</dbReference>
<evidence type="ECO:0000256" key="3">
    <source>
        <dbReference type="ARBA" id="ARBA00023004"/>
    </source>
</evidence>
<dbReference type="GO" id="GO:0016787">
    <property type="term" value="F:hydrolase activity"/>
    <property type="evidence" value="ECO:0007669"/>
    <property type="project" value="UniProtKB-KW"/>
</dbReference>
<dbReference type="InterPro" id="IPR029052">
    <property type="entry name" value="Metallo-depent_PP-like"/>
</dbReference>
<dbReference type="AlphaFoldDB" id="A0A074MDJ1"/>
<dbReference type="Pfam" id="PF00149">
    <property type="entry name" value="Metallophos"/>
    <property type="match status" value="1"/>
</dbReference>
<dbReference type="PANTHER" id="PTHR42988:SF2">
    <property type="entry name" value="CYCLIC NUCLEOTIDE PHOSPHODIESTERASE CBUA0032-RELATED"/>
    <property type="match status" value="1"/>
</dbReference>
<evidence type="ECO:0000313" key="6">
    <source>
        <dbReference type="EMBL" id="KEO92901.1"/>
    </source>
</evidence>
<keyword evidence="2" id="KW-0378">Hydrolase</keyword>
<organism evidence="6 7">
    <name type="scientific">Erythrobacter litoralis</name>
    <dbReference type="NCBI Taxonomy" id="39960"/>
    <lineage>
        <taxon>Bacteria</taxon>
        <taxon>Pseudomonadati</taxon>
        <taxon>Pseudomonadota</taxon>
        <taxon>Alphaproteobacteria</taxon>
        <taxon>Sphingomonadales</taxon>
        <taxon>Erythrobacteraceae</taxon>
        <taxon>Erythrobacter/Porphyrobacter group</taxon>
        <taxon>Erythrobacter</taxon>
    </lineage>
</organism>
<evidence type="ECO:0000256" key="2">
    <source>
        <dbReference type="ARBA" id="ARBA00022801"/>
    </source>
</evidence>
<comment type="similarity">
    <text evidence="4">Belongs to the cyclic nucleotide phosphodiesterase class-III family.</text>
</comment>
<dbReference type="Proteomes" id="UP000027866">
    <property type="component" value="Unassembled WGS sequence"/>
</dbReference>
<evidence type="ECO:0000256" key="1">
    <source>
        <dbReference type="ARBA" id="ARBA00022723"/>
    </source>
</evidence>
<evidence type="ECO:0000313" key="7">
    <source>
        <dbReference type="Proteomes" id="UP000027866"/>
    </source>
</evidence>
<protein>
    <submittedName>
        <fullName evidence="6">Metallophosphoesterase</fullName>
    </submittedName>
</protein>
<dbReference type="EMBL" id="JMIX01000008">
    <property type="protein sequence ID" value="KEO92901.1"/>
    <property type="molecule type" value="Genomic_DNA"/>
</dbReference>
<dbReference type="SUPFAM" id="SSF56300">
    <property type="entry name" value="Metallo-dependent phosphatases"/>
    <property type="match status" value="1"/>
</dbReference>
<accession>A0A074MDJ1</accession>
<evidence type="ECO:0000256" key="4">
    <source>
        <dbReference type="ARBA" id="ARBA00025742"/>
    </source>
</evidence>
<proteinExistence type="inferred from homology"/>
<evidence type="ECO:0000259" key="5">
    <source>
        <dbReference type="Pfam" id="PF00149"/>
    </source>
</evidence>
<dbReference type="PANTHER" id="PTHR42988">
    <property type="entry name" value="PHOSPHOHYDROLASE"/>
    <property type="match status" value="1"/>
</dbReference>
<feature type="domain" description="Calcineurin-like phosphoesterase" evidence="5">
    <location>
        <begin position="2"/>
        <end position="195"/>
    </location>
</feature>
<name>A0A074MDJ1_9SPHN</name>
<gene>
    <name evidence="6" type="ORF">EH32_14005</name>
</gene>
<keyword evidence="3" id="KW-0408">Iron</keyword>
<keyword evidence="1" id="KW-0479">Metal-binding</keyword>
<keyword evidence="7" id="KW-1185">Reference proteome</keyword>
<dbReference type="Gene3D" id="3.60.21.10">
    <property type="match status" value="1"/>
</dbReference>